<keyword evidence="2" id="KW-1185">Reference proteome</keyword>
<dbReference type="PROSITE" id="PS01162">
    <property type="entry name" value="QOR_ZETA_CRYSTAL"/>
    <property type="match status" value="1"/>
</dbReference>
<reference evidence="1 2" key="1">
    <citation type="submission" date="2016-07" db="EMBL/GenBank/DDBJ databases">
        <title>Draft genome sequence of Prauserella muralis DSM 45305, isolated from a mould-covered wall in an indoor environment.</title>
        <authorList>
            <person name="Ruckert C."/>
            <person name="Albersmeier A."/>
            <person name="Jiang C.-L."/>
            <person name="Jiang Y."/>
            <person name="Kalinowski J."/>
            <person name="Schneider O."/>
            <person name="Winkler A."/>
            <person name="Zotchev S.B."/>
        </authorList>
    </citation>
    <scope>NUCLEOTIDE SEQUENCE [LARGE SCALE GENOMIC DNA]</scope>
    <source>
        <strain evidence="1 2">DSM 45305</strain>
    </source>
</reference>
<dbReference type="Pfam" id="PF08240">
    <property type="entry name" value="ADH_N"/>
    <property type="match status" value="1"/>
</dbReference>
<accession>A0A2V4AL68</accession>
<dbReference type="InterPro" id="IPR020843">
    <property type="entry name" value="ER"/>
</dbReference>
<dbReference type="InterPro" id="IPR002364">
    <property type="entry name" value="Quin_OxRdtase/zeta-crystal_CS"/>
</dbReference>
<dbReference type="Gene3D" id="3.40.50.720">
    <property type="entry name" value="NAD(P)-binding Rossmann-like Domain"/>
    <property type="match status" value="1"/>
</dbReference>
<evidence type="ECO:0000313" key="2">
    <source>
        <dbReference type="Proteomes" id="UP000249915"/>
    </source>
</evidence>
<proteinExistence type="predicted"/>
<dbReference type="GO" id="GO:0008270">
    <property type="term" value="F:zinc ion binding"/>
    <property type="evidence" value="ECO:0007669"/>
    <property type="project" value="InterPro"/>
</dbReference>
<dbReference type="Proteomes" id="UP000249915">
    <property type="component" value="Unassembled WGS sequence"/>
</dbReference>
<protein>
    <submittedName>
        <fullName evidence="1">NADPH:quinone reductase</fullName>
    </submittedName>
</protein>
<dbReference type="PANTHER" id="PTHR43677">
    <property type="entry name" value="SHORT-CHAIN DEHYDROGENASE/REDUCTASE"/>
    <property type="match status" value="1"/>
</dbReference>
<dbReference type="InterPro" id="IPR013154">
    <property type="entry name" value="ADH-like_N"/>
</dbReference>
<dbReference type="AlphaFoldDB" id="A0A2V4AL68"/>
<gene>
    <name evidence="1" type="ORF">BAY60_26550</name>
</gene>
<dbReference type="SMART" id="SM00829">
    <property type="entry name" value="PKS_ER"/>
    <property type="match status" value="1"/>
</dbReference>
<dbReference type="Pfam" id="PF00107">
    <property type="entry name" value="ADH_zinc_N"/>
    <property type="match status" value="1"/>
</dbReference>
<dbReference type="InterPro" id="IPR013149">
    <property type="entry name" value="ADH-like_C"/>
</dbReference>
<dbReference type="SUPFAM" id="SSF51735">
    <property type="entry name" value="NAD(P)-binding Rossmann-fold domains"/>
    <property type="match status" value="1"/>
</dbReference>
<dbReference type="InterPro" id="IPR036291">
    <property type="entry name" value="NAD(P)-bd_dom_sf"/>
</dbReference>
<dbReference type="SUPFAM" id="SSF50129">
    <property type="entry name" value="GroES-like"/>
    <property type="match status" value="1"/>
</dbReference>
<dbReference type="OrthoDB" id="5195079at2"/>
<dbReference type="InterPro" id="IPR051397">
    <property type="entry name" value="Zn-ADH-like_protein"/>
</dbReference>
<name>A0A2V4AL68_9PSEU</name>
<dbReference type="InterPro" id="IPR011032">
    <property type="entry name" value="GroES-like_sf"/>
</dbReference>
<comment type="caution">
    <text evidence="1">The sequence shown here is derived from an EMBL/GenBank/DDBJ whole genome shotgun (WGS) entry which is preliminary data.</text>
</comment>
<dbReference type="RefSeq" id="WP_112284277.1">
    <property type="nucleotide sequence ID" value="NZ_MASW01000006.1"/>
</dbReference>
<dbReference type="PANTHER" id="PTHR43677:SF4">
    <property type="entry name" value="QUINONE OXIDOREDUCTASE-LIKE PROTEIN 2"/>
    <property type="match status" value="1"/>
</dbReference>
<dbReference type="EMBL" id="MASW01000006">
    <property type="protein sequence ID" value="PXY21038.1"/>
    <property type="molecule type" value="Genomic_DNA"/>
</dbReference>
<evidence type="ECO:0000313" key="1">
    <source>
        <dbReference type="EMBL" id="PXY21038.1"/>
    </source>
</evidence>
<sequence>MRAVWLKEFGEPEVLVAGEAPDPEPGEGQVLVDVAFANITFVETQFRRSGWGPFTAQPPLIPGNGVGGVITRVGPGADPGLAGQRVVSSLNGTGGYAERVAVDAGAVLEVPEGLGLDDAVALLADGRTATMLVSWARPRGGEWVLVEAAAGGVGSLLVQLARAAGARVVAAAGGQRKLELARELGAEVTVDYRDPGWAERVREAAGGVDVVFDAVGGDLGRAAFDLLGRGGRMLPFGAASGSMAEIPEELAAERGVTVSWERPAPEQLRAFARSALAEAAAGRLRPVIGQRFALERAADAHAAIESRATIGKTLLEVA</sequence>
<organism evidence="1 2">
    <name type="scientific">Prauserella muralis</name>
    <dbReference type="NCBI Taxonomy" id="588067"/>
    <lineage>
        <taxon>Bacteria</taxon>
        <taxon>Bacillati</taxon>
        <taxon>Actinomycetota</taxon>
        <taxon>Actinomycetes</taxon>
        <taxon>Pseudonocardiales</taxon>
        <taxon>Pseudonocardiaceae</taxon>
        <taxon>Prauserella</taxon>
    </lineage>
</organism>
<dbReference type="GO" id="GO:0016491">
    <property type="term" value="F:oxidoreductase activity"/>
    <property type="evidence" value="ECO:0007669"/>
    <property type="project" value="InterPro"/>
</dbReference>
<dbReference type="Gene3D" id="3.90.180.10">
    <property type="entry name" value="Medium-chain alcohol dehydrogenases, catalytic domain"/>
    <property type="match status" value="1"/>
</dbReference>